<keyword evidence="6 9" id="KW-1133">Transmembrane helix</keyword>
<evidence type="ECO:0000256" key="3">
    <source>
        <dbReference type="ARBA" id="ARBA00022475"/>
    </source>
</evidence>
<comment type="caution">
    <text evidence="10">The sequence shown here is derived from an EMBL/GenBank/DDBJ whole genome shotgun (WGS) entry which is preliminary data.</text>
</comment>
<keyword evidence="7 9" id="KW-0472">Membrane</keyword>
<evidence type="ECO:0000256" key="8">
    <source>
        <dbReference type="ARBA" id="ARBA00035655"/>
    </source>
</evidence>
<evidence type="ECO:0000256" key="7">
    <source>
        <dbReference type="ARBA" id="ARBA00023136"/>
    </source>
</evidence>
<protein>
    <submittedName>
        <fullName evidence="10">YeeE/YedE family protein</fullName>
    </submittedName>
</protein>
<reference evidence="10 11" key="1">
    <citation type="journal article" date="2018" name="Int. J. Syst. Evol. Microbiol.">
        <title>Parvibium lacunae gen. nov., sp. nov., a new member of the family Alcaligenaceae isolated from a freshwater pond.</title>
        <authorList>
            <person name="Chen W.M."/>
            <person name="Xie P.B."/>
            <person name="Hsu M.Y."/>
            <person name="Sheu S.Y."/>
        </authorList>
    </citation>
    <scope>NUCLEOTIDE SEQUENCE [LARGE SCALE GENOMIC DNA]</scope>
    <source>
        <strain evidence="10 11">KMB9</strain>
    </source>
</reference>
<keyword evidence="5 9" id="KW-0812">Transmembrane</keyword>
<feature type="transmembrane region" description="Helical" evidence="9">
    <location>
        <begin position="94"/>
        <end position="111"/>
    </location>
</feature>
<sequence length="150" mass="15300">MIINWPAFTPFTALLGGILIGGAASVLALSLGRIAGISGIIGMLLPSRHNSHPGNPNAWRWAFIMGLVLAGSLIPTIAPMVSPPVLTLSAFGQPIWVVITAGLLVGFGARLGGGCTSGHGVCGLARLSPRSGVAVGVFMTAAFLTHYCIQ</sequence>
<keyword evidence="11" id="KW-1185">Reference proteome</keyword>
<dbReference type="Pfam" id="PF04143">
    <property type="entry name" value="Sulf_transp"/>
    <property type="match status" value="1"/>
</dbReference>
<feature type="transmembrane region" description="Helical" evidence="9">
    <location>
        <begin position="12"/>
        <end position="41"/>
    </location>
</feature>
<keyword evidence="4" id="KW-0997">Cell inner membrane</keyword>
<dbReference type="EMBL" id="QPGB01000002">
    <property type="protein sequence ID" value="RCS58161.1"/>
    <property type="molecule type" value="Genomic_DNA"/>
</dbReference>
<organism evidence="10 11">
    <name type="scientific">Parvibium lacunae</name>
    <dbReference type="NCBI Taxonomy" id="1888893"/>
    <lineage>
        <taxon>Bacteria</taxon>
        <taxon>Pseudomonadati</taxon>
        <taxon>Pseudomonadota</taxon>
        <taxon>Betaproteobacteria</taxon>
        <taxon>Burkholderiales</taxon>
        <taxon>Alcaligenaceae</taxon>
        <taxon>Parvibium</taxon>
    </lineage>
</organism>
<accession>A0A368L3J6</accession>
<dbReference type="GO" id="GO:0005886">
    <property type="term" value="C:plasma membrane"/>
    <property type="evidence" value="ECO:0007669"/>
    <property type="project" value="UniProtKB-SubCell"/>
</dbReference>
<dbReference type="OrthoDB" id="9814020at2"/>
<comment type="subcellular location">
    <subcellularLocation>
        <location evidence="1">Cell inner membrane</location>
        <topology evidence="1">Multi-pass membrane protein</topology>
    </subcellularLocation>
</comment>
<dbReference type="AlphaFoldDB" id="A0A368L3J6"/>
<evidence type="ECO:0000313" key="10">
    <source>
        <dbReference type="EMBL" id="RCS58161.1"/>
    </source>
</evidence>
<feature type="transmembrane region" description="Helical" evidence="9">
    <location>
        <begin position="61"/>
        <end position="82"/>
    </location>
</feature>
<name>A0A368L3J6_9BURK</name>
<dbReference type="PANTHER" id="PTHR30574:SF1">
    <property type="entry name" value="SULPHUR TRANSPORT DOMAIN-CONTAINING PROTEIN"/>
    <property type="match status" value="1"/>
</dbReference>
<comment type="similarity">
    <text evidence="8">Belongs to the TsuA/YedE (TC 9.B.102) family.</text>
</comment>
<evidence type="ECO:0000256" key="1">
    <source>
        <dbReference type="ARBA" id="ARBA00004429"/>
    </source>
</evidence>
<evidence type="ECO:0000256" key="6">
    <source>
        <dbReference type="ARBA" id="ARBA00022989"/>
    </source>
</evidence>
<evidence type="ECO:0000313" key="11">
    <source>
        <dbReference type="Proteomes" id="UP000252357"/>
    </source>
</evidence>
<evidence type="ECO:0000256" key="9">
    <source>
        <dbReference type="SAM" id="Phobius"/>
    </source>
</evidence>
<dbReference type="PANTHER" id="PTHR30574">
    <property type="entry name" value="INNER MEMBRANE PROTEIN YEDE"/>
    <property type="match status" value="1"/>
</dbReference>
<proteinExistence type="inferred from homology"/>
<evidence type="ECO:0000256" key="4">
    <source>
        <dbReference type="ARBA" id="ARBA00022519"/>
    </source>
</evidence>
<feature type="transmembrane region" description="Helical" evidence="9">
    <location>
        <begin position="131"/>
        <end position="149"/>
    </location>
</feature>
<keyword evidence="2" id="KW-0813">Transport</keyword>
<evidence type="ECO:0000256" key="2">
    <source>
        <dbReference type="ARBA" id="ARBA00022448"/>
    </source>
</evidence>
<evidence type="ECO:0000256" key="5">
    <source>
        <dbReference type="ARBA" id="ARBA00022692"/>
    </source>
</evidence>
<gene>
    <name evidence="10" type="ORF">DU000_04825</name>
</gene>
<dbReference type="Proteomes" id="UP000252357">
    <property type="component" value="Unassembled WGS sequence"/>
</dbReference>
<keyword evidence="3" id="KW-1003">Cell membrane</keyword>
<dbReference type="InterPro" id="IPR007272">
    <property type="entry name" value="Sulf_transp_TsuA/YedE"/>
</dbReference>